<name>A0A9W7W0J1_9PEZI</name>
<organism evidence="2 3">
    <name type="scientific">Teratosphaeria destructans</name>
    <dbReference type="NCBI Taxonomy" id="418781"/>
    <lineage>
        <taxon>Eukaryota</taxon>
        <taxon>Fungi</taxon>
        <taxon>Dikarya</taxon>
        <taxon>Ascomycota</taxon>
        <taxon>Pezizomycotina</taxon>
        <taxon>Dothideomycetes</taxon>
        <taxon>Dothideomycetidae</taxon>
        <taxon>Mycosphaerellales</taxon>
        <taxon>Teratosphaeriaceae</taxon>
        <taxon>Teratosphaeria</taxon>
    </lineage>
</organism>
<evidence type="ECO:0000313" key="3">
    <source>
        <dbReference type="Proteomes" id="UP001138500"/>
    </source>
</evidence>
<dbReference type="EMBL" id="RIBY02002089">
    <property type="protein sequence ID" value="KAH9825666.1"/>
    <property type="molecule type" value="Genomic_DNA"/>
</dbReference>
<evidence type="ECO:0000256" key="1">
    <source>
        <dbReference type="SAM" id="MobiDB-lite"/>
    </source>
</evidence>
<sequence>MHALHLHGYVPLETWYAPPHPHQPSNLPNNHSENPTHPSSHTTNPSPLPHRPKTLQRGRSLALRKPTKHDSPPPTITNAAAAAGSQHAQTEWDEICASVTSPTGWGTVTTITAEGALRSPSPRSPLSPARLGELGGRVKALLGVGR</sequence>
<reference evidence="2 3" key="2">
    <citation type="journal article" date="2021" name="Curr. Genet.">
        <title>Genetic response to nitrogen starvation in the aggressive Eucalyptus foliar pathogen Teratosphaeria destructans.</title>
        <authorList>
            <person name="Havenga M."/>
            <person name="Wingfield B.D."/>
            <person name="Wingfield M.J."/>
            <person name="Dreyer L.L."/>
            <person name="Roets F."/>
            <person name="Aylward J."/>
        </authorList>
    </citation>
    <scope>NUCLEOTIDE SEQUENCE [LARGE SCALE GENOMIC DNA]</scope>
    <source>
        <strain evidence="2">CMW44962</strain>
    </source>
</reference>
<accession>A0A9W7W0J1</accession>
<dbReference type="AlphaFoldDB" id="A0A9W7W0J1"/>
<proteinExistence type="predicted"/>
<evidence type="ECO:0000313" key="2">
    <source>
        <dbReference type="EMBL" id="KAH9825666.1"/>
    </source>
</evidence>
<comment type="caution">
    <text evidence="2">The sequence shown here is derived from an EMBL/GenBank/DDBJ whole genome shotgun (WGS) entry which is preliminary data.</text>
</comment>
<reference evidence="2 3" key="1">
    <citation type="journal article" date="2018" name="IMA Fungus">
        <title>IMA Genome-F 10: Nine draft genome sequences of Claviceps purpurea s.lat., including C. arundinis, C. humidiphila, and C. cf. spartinae, pseudomolecules for the pitch canker pathogen Fusarium circinatum, draft genome of Davidsoniella eucalypti, Grosmannia galeiformis, Quambalaria eucalypti, and Teratosphaeria destructans.</title>
        <authorList>
            <person name="Wingfield B.D."/>
            <person name="Liu M."/>
            <person name="Nguyen H.D."/>
            <person name="Lane F.A."/>
            <person name="Morgan S.W."/>
            <person name="De Vos L."/>
            <person name="Wilken P.M."/>
            <person name="Duong T.A."/>
            <person name="Aylward J."/>
            <person name="Coetzee M.P."/>
            <person name="Dadej K."/>
            <person name="De Beer Z.W."/>
            <person name="Findlay W."/>
            <person name="Havenga M."/>
            <person name="Kolarik M."/>
            <person name="Menzies J.G."/>
            <person name="Naidoo K."/>
            <person name="Pochopski O."/>
            <person name="Shoukouhi P."/>
            <person name="Santana Q.C."/>
            <person name="Seifert K.A."/>
            <person name="Soal N."/>
            <person name="Steenkamp E.T."/>
            <person name="Tatham C.T."/>
            <person name="van der Nest M.A."/>
            <person name="Wingfield M.J."/>
        </authorList>
    </citation>
    <scope>NUCLEOTIDE SEQUENCE [LARGE SCALE GENOMIC DNA]</scope>
    <source>
        <strain evidence="2">CMW44962</strain>
    </source>
</reference>
<protein>
    <submittedName>
        <fullName evidence="2">Uncharacterized protein</fullName>
    </submittedName>
</protein>
<gene>
    <name evidence="2" type="ORF">Tdes44962_MAKER00596</name>
</gene>
<dbReference type="Proteomes" id="UP001138500">
    <property type="component" value="Unassembled WGS sequence"/>
</dbReference>
<dbReference type="OrthoDB" id="10531671at2759"/>
<feature type="region of interest" description="Disordered" evidence="1">
    <location>
        <begin position="20"/>
        <end position="89"/>
    </location>
</feature>
<feature type="compositionally biased region" description="Polar residues" evidence="1">
    <location>
        <begin position="23"/>
        <end position="45"/>
    </location>
</feature>
<keyword evidence="3" id="KW-1185">Reference proteome</keyword>